<comment type="caution">
    <text evidence="5">The sequence shown here is derived from an EMBL/GenBank/DDBJ whole genome shotgun (WGS) entry which is preliminary data.</text>
</comment>
<keyword evidence="1" id="KW-0547">Nucleotide-binding</keyword>
<dbReference type="SUPFAM" id="SSF50447">
    <property type="entry name" value="Translation proteins"/>
    <property type="match status" value="1"/>
</dbReference>
<dbReference type="Pfam" id="PF00009">
    <property type="entry name" value="GTP_EFTU"/>
    <property type="match status" value="1"/>
</dbReference>
<dbReference type="EMBL" id="JAINUG010002411">
    <property type="protein sequence ID" value="KAJ8349204.1"/>
    <property type="molecule type" value="Genomic_DNA"/>
</dbReference>
<reference evidence="5" key="1">
    <citation type="journal article" date="2023" name="Science">
        <title>Genome structures resolve the early diversification of teleost fishes.</title>
        <authorList>
            <person name="Parey E."/>
            <person name="Louis A."/>
            <person name="Montfort J."/>
            <person name="Bouchez O."/>
            <person name="Roques C."/>
            <person name="Iampietro C."/>
            <person name="Lluch J."/>
            <person name="Castinel A."/>
            <person name="Donnadieu C."/>
            <person name="Desvignes T."/>
            <person name="Floi Bucao C."/>
            <person name="Jouanno E."/>
            <person name="Wen M."/>
            <person name="Mejri S."/>
            <person name="Dirks R."/>
            <person name="Jansen H."/>
            <person name="Henkel C."/>
            <person name="Chen W.J."/>
            <person name="Zahm M."/>
            <person name="Cabau C."/>
            <person name="Klopp C."/>
            <person name="Thompson A.W."/>
            <person name="Robinson-Rechavi M."/>
            <person name="Braasch I."/>
            <person name="Lecointre G."/>
            <person name="Bobe J."/>
            <person name="Postlethwait J.H."/>
            <person name="Berthelot C."/>
            <person name="Roest Crollius H."/>
            <person name="Guiguen Y."/>
        </authorList>
    </citation>
    <scope>NUCLEOTIDE SEQUENCE</scope>
    <source>
        <strain evidence="5">NC1722</strain>
    </source>
</reference>
<dbReference type="SUPFAM" id="SSF52540">
    <property type="entry name" value="P-loop containing nucleoside triphosphate hydrolases"/>
    <property type="match status" value="1"/>
</dbReference>
<dbReference type="InterPro" id="IPR027417">
    <property type="entry name" value="P-loop_NTPase"/>
</dbReference>
<sequence length="237" mass="26377">MELKRGHVDFTVEVERALRVLDGAVAVFDASAGVELRAAVRRVTLARKGVPVLCGSALKNKGVQPLLDAITAYLPAPNERHLDLVRWYKDDLCALAFKVVHDKQRGPLVFLRIYSGTMKAQSAVHNINRNATYTVTRVTIVSSKSSAAAAEWRALKEDERRRGTEGGEGRLVLAGVEIPEPVFFCTIEPPSLAKQTGGGRTCTVALAQYRWRSSRRIRSFRSERVVRFEKRSSFIII</sequence>
<keyword evidence="2" id="KW-0648">Protein biosynthesis</keyword>
<dbReference type="GO" id="GO:0032790">
    <property type="term" value="P:ribosome disassembly"/>
    <property type="evidence" value="ECO:0007669"/>
    <property type="project" value="TreeGrafter"/>
</dbReference>
<keyword evidence="6" id="KW-1185">Reference proteome</keyword>
<dbReference type="InterPro" id="IPR000795">
    <property type="entry name" value="T_Tr_GTP-bd_dom"/>
</dbReference>
<keyword evidence="3" id="KW-0342">GTP-binding</keyword>
<dbReference type="InterPro" id="IPR009000">
    <property type="entry name" value="Transl_B-barrel_sf"/>
</dbReference>
<proteinExistence type="predicted"/>
<feature type="domain" description="Tr-type G" evidence="4">
    <location>
        <begin position="6"/>
        <end position="36"/>
    </location>
</feature>
<protein>
    <recommendedName>
        <fullName evidence="4">Tr-type G domain-containing protein</fullName>
    </recommendedName>
</protein>
<dbReference type="PANTHER" id="PTHR43261">
    <property type="entry name" value="TRANSLATION ELONGATION FACTOR G-RELATED"/>
    <property type="match status" value="1"/>
</dbReference>
<dbReference type="PANTHER" id="PTHR43261:SF1">
    <property type="entry name" value="RIBOSOME-RELEASING FACTOR 2, MITOCHONDRIAL"/>
    <property type="match status" value="1"/>
</dbReference>
<dbReference type="GO" id="GO:0005739">
    <property type="term" value="C:mitochondrion"/>
    <property type="evidence" value="ECO:0007669"/>
    <property type="project" value="TreeGrafter"/>
</dbReference>
<dbReference type="GO" id="GO:0003924">
    <property type="term" value="F:GTPase activity"/>
    <property type="evidence" value="ECO:0007669"/>
    <property type="project" value="InterPro"/>
</dbReference>
<dbReference type="Proteomes" id="UP001221898">
    <property type="component" value="Unassembled WGS sequence"/>
</dbReference>
<evidence type="ECO:0000313" key="5">
    <source>
        <dbReference type="EMBL" id="KAJ8349204.1"/>
    </source>
</evidence>
<name>A0AAD7R0S2_9TELE</name>
<dbReference type="Gene3D" id="3.40.50.300">
    <property type="entry name" value="P-loop containing nucleotide triphosphate hydrolases"/>
    <property type="match status" value="3"/>
</dbReference>
<dbReference type="Gene3D" id="2.40.30.10">
    <property type="entry name" value="Translation factors"/>
    <property type="match status" value="1"/>
</dbReference>
<dbReference type="GO" id="GO:0032543">
    <property type="term" value="P:mitochondrial translation"/>
    <property type="evidence" value="ECO:0007669"/>
    <property type="project" value="TreeGrafter"/>
</dbReference>
<evidence type="ECO:0000256" key="1">
    <source>
        <dbReference type="ARBA" id="ARBA00022741"/>
    </source>
</evidence>
<evidence type="ECO:0000256" key="2">
    <source>
        <dbReference type="ARBA" id="ARBA00022917"/>
    </source>
</evidence>
<evidence type="ECO:0000313" key="6">
    <source>
        <dbReference type="Proteomes" id="UP001221898"/>
    </source>
</evidence>
<dbReference type="AlphaFoldDB" id="A0AAD7R0S2"/>
<organism evidence="5 6">
    <name type="scientific">Aldrovandia affinis</name>
    <dbReference type="NCBI Taxonomy" id="143900"/>
    <lineage>
        <taxon>Eukaryota</taxon>
        <taxon>Metazoa</taxon>
        <taxon>Chordata</taxon>
        <taxon>Craniata</taxon>
        <taxon>Vertebrata</taxon>
        <taxon>Euteleostomi</taxon>
        <taxon>Actinopterygii</taxon>
        <taxon>Neopterygii</taxon>
        <taxon>Teleostei</taxon>
        <taxon>Notacanthiformes</taxon>
        <taxon>Halosauridae</taxon>
        <taxon>Aldrovandia</taxon>
    </lineage>
</organism>
<gene>
    <name evidence="5" type="ORF">AAFF_G00182520</name>
</gene>
<accession>A0AAD7R0S2</accession>
<evidence type="ECO:0000256" key="3">
    <source>
        <dbReference type="ARBA" id="ARBA00023134"/>
    </source>
</evidence>
<dbReference type="GO" id="GO:0005525">
    <property type="term" value="F:GTP binding"/>
    <property type="evidence" value="ECO:0007669"/>
    <property type="project" value="UniProtKB-KW"/>
</dbReference>
<evidence type="ECO:0000259" key="4">
    <source>
        <dbReference type="Pfam" id="PF00009"/>
    </source>
</evidence>